<comment type="caution">
    <text evidence="4">The sequence shown here is derived from an EMBL/GenBank/DDBJ whole genome shotgun (WGS) entry which is preliminary data.</text>
</comment>
<feature type="region of interest" description="Disordered" evidence="1">
    <location>
        <begin position="199"/>
        <end position="220"/>
    </location>
</feature>
<dbReference type="Gene3D" id="1.10.20.10">
    <property type="entry name" value="Histone, subunit A"/>
    <property type="match status" value="1"/>
</dbReference>
<evidence type="ECO:0000259" key="3">
    <source>
        <dbReference type="Pfam" id="PF00808"/>
    </source>
</evidence>
<feature type="transmembrane region" description="Helical" evidence="2">
    <location>
        <begin position="866"/>
        <end position="883"/>
    </location>
</feature>
<feature type="compositionally biased region" description="Polar residues" evidence="1">
    <location>
        <begin position="384"/>
        <end position="415"/>
    </location>
</feature>
<feature type="region of interest" description="Disordered" evidence="1">
    <location>
        <begin position="129"/>
        <end position="175"/>
    </location>
</feature>
<dbReference type="GO" id="GO:1904294">
    <property type="term" value="P:positive regulation of ERAD pathway"/>
    <property type="evidence" value="ECO:0007669"/>
    <property type="project" value="TreeGrafter"/>
</dbReference>
<feature type="compositionally biased region" description="Low complexity" evidence="1">
    <location>
        <begin position="334"/>
        <end position="358"/>
    </location>
</feature>
<dbReference type="PANTHER" id="PTHR21650:SF4">
    <property type="entry name" value="MEMBRALIN"/>
    <property type="match status" value="1"/>
</dbReference>
<dbReference type="Proteomes" id="UP001142055">
    <property type="component" value="Chromosome 3"/>
</dbReference>
<feature type="transmembrane region" description="Helical" evidence="2">
    <location>
        <begin position="895"/>
        <end position="912"/>
    </location>
</feature>
<feature type="compositionally biased region" description="Low complexity" evidence="1">
    <location>
        <begin position="206"/>
        <end position="220"/>
    </location>
</feature>
<name>A0A9Q0RKG8_BLOTA</name>
<gene>
    <name evidence="4" type="ORF">RDWZM_008828</name>
</gene>
<feature type="transmembrane region" description="Helical" evidence="2">
    <location>
        <begin position="793"/>
        <end position="814"/>
    </location>
</feature>
<evidence type="ECO:0000256" key="1">
    <source>
        <dbReference type="SAM" id="MobiDB-lite"/>
    </source>
</evidence>
<feature type="region of interest" description="Disordered" evidence="1">
    <location>
        <begin position="955"/>
        <end position="999"/>
    </location>
</feature>
<dbReference type="GO" id="GO:0034976">
    <property type="term" value="P:response to endoplasmic reticulum stress"/>
    <property type="evidence" value="ECO:0007669"/>
    <property type="project" value="TreeGrafter"/>
</dbReference>
<keyword evidence="2" id="KW-0812">Transmembrane</keyword>
<keyword evidence="2" id="KW-1133">Transmembrane helix</keyword>
<dbReference type="Pfam" id="PF00808">
    <property type="entry name" value="CBFD_NFYB_HMF"/>
    <property type="match status" value="1"/>
</dbReference>
<evidence type="ECO:0000256" key="2">
    <source>
        <dbReference type="SAM" id="Phobius"/>
    </source>
</evidence>
<feature type="domain" description="Transcription factor CBF/NF-Y/archaeal histone" evidence="3">
    <location>
        <begin position="10"/>
        <end position="72"/>
    </location>
</feature>
<dbReference type="EMBL" id="JAPWDV010000003">
    <property type="protein sequence ID" value="KAJ6217671.1"/>
    <property type="molecule type" value="Genomic_DNA"/>
</dbReference>
<sequence>MPSKKKKYNARFPPARIKKIMQSDEEVGKVAQVVPIIISKSLEIFVENLLVASANVTRGRQARTLTPLHIKTTILNRSEYSFLRDLAQSIPDVQMGDLGMEDTNATVDGGGGGPDVPVDFSLRGQQTKPAFGKIVRSSTMTTSGEQTEPAAPRPRGRPRKRPISEDPISFSSSTASLVTPNSSFIGATYEGRNKIERTSNSDANLSSMKGPSSSSTTISSSSMDALTNVMGLNASVRTKQGIVTMSDSVRRAFQALARNFKSNDRQSTTDDNIDSQTNNINRNQTNETNQIASSSGTSSATESTSKTSNLYSTTENYPHSTQSSSINERSLQPSTSNEQTNSNTSTSDDNNNANIANEEGVSVETSSGQQHSSSSDGNRLSSSVNPIPTSESVHESSNNGTTERNLPSASNTGPSGESRPPYQVTMRLTYNIPVTARRTGGISIRHILPLPPHTTATFRMEDTDRGVDGGGPIGLGGGIIGHGGPALVFEPDPFLTRTRHRLYSILLFRAAMAYFLTVPLILRRIFEIAVLVAAILSFAILIHLHVSFIRSPLTCLDEVKSNWPRDGILRVQIESEHNDLIKEREDFSHSALYLNLSRLEATYNESNFNLSEECLDTYTVMKLQYPLTIEQYRNELKEQHNIPSYSLYSSSSVKYDSHPLLNLNASSLIEEAIDLPPFDDYRLNRYQHPNKKNDDWPYIVEYSLEYGLLRLSEEMRRHYNVPVQTVVLCPEKDACFGDPLARFMLRNFLGYDDVLIGSIKRLAEHENNRGYVRNVATGEHFRFVNVWMTRASYISAGFIMIMFTLFVSMLIRYSHQQVFVFVSEFLRTVEMQQPFSRITFLVASLITVVLALIGMEAIMFEFFADSSIAFHVILMVWAADQFYSMAVRSPISKRYFLRFFYLYQFAFYAYHYRFNGQYSGLALLTTMLFTYHAMIFFFHNYELPLVQTIGRNRANRGNRINPQEDANVRPTTAEQGIQTNQSSQPTQNTTAETSRTDILEVPVSNNSTVVLNESHQSVPDSSNNNDTNSNIVIQSNTNVNPTTETVSANSPDSVNSLFDFEMD</sequence>
<feature type="transmembrane region" description="Helical" evidence="2">
    <location>
        <begin position="918"/>
        <end position="938"/>
    </location>
</feature>
<dbReference type="GO" id="GO:0046982">
    <property type="term" value="F:protein heterodimerization activity"/>
    <property type="evidence" value="ECO:0007669"/>
    <property type="project" value="InterPro"/>
</dbReference>
<dbReference type="CDD" id="cd22906">
    <property type="entry name" value="HFD_DRAP1"/>
    <property type="match status" value="1"/>
</dbReference>
<feature type="transmembrane region" description="Helical" evidence="2">
    <location>
        <begin position="529"/>
        <end position="548"/>
    </location>
</feature>
<dbReference type="SUPFAM" id="SSF47113">
    <property type="entry name" value="Histone-fold"/>
    <property type="match status" value="1"/>
</dbReference>
<feature type="compositionally biased region" description="Polar residues" evidence="1">
    <location>
        <begin position="309"/>
        <end position="333"/>
    </location>
</feature>
<dbReference type="GO" id="GO:0005783">
    <property type="term" value="C:endoplasmic reticulum"/>
    <property type="evidence" value="ECO:0007669"/>
    <property type="project" value="TreeGrafter"/>
</dbReference>
<dbReference type="PANTHER" id="PTHR21650">
    <property type="entry name" value="MEMBRALIN/KINETOCHORE PROTEIN NUF2"/>
    <property type="match status" value="1"/>
</dbReference>
<feature type="compositionally biased region" description="Polar residues" evidence="1">
    <location>
        <begin position="1031"/>
        <end position="1056"/>
    </location>
</feature>
<feature type="region of interest" description="Disordered" evidence="1">
    <location>
        <begin position="260"/>
        <end position="422"/>
    </location>
</feature>
<evidence type="ECO:0000313" key="4">
    <source>
        <dbReference type="EMBL" id="KAJ6217671.1"/>
    </source>
</evidence>
<feature type="compositionally biased region" description="Low complexity" evidence="1">
    <location>
        <begin position="978"/>
        <end position="990"/>
    </location>
</feature>
<feature type="region of interest" description="Disordered" evidence="1">
    <location>
        <begin position="1013"/>
        <end position="1063"/>
    </location>
</feature>
<dbReference type="InterPro" id="IPR009072">
    <property type="entry name" value="Histone-fold"/>
</dbReference>
<feature type="transmembrane region" description="Helical" evidence="2">
    <location>
        <begin position="502"/>
        <end position="522"/>
    </location>
</feature>
<accession>A0A9Q0RKG8</accession>
<feature type="transmembrane region" description="Helical" evidence="2">
    <location>
        <begin position="835"/>
        <end position="860"/>
    </location>
</feature>
<dbReference type="AlphaFoldDB" id="A0A9Q0RKG8"/>
<dbReference type="InterPro" id="IPR003958">
    <property type="entry name" value="CBFA_NFYB_domain"/>
</dbReference>
<dbReference type="Pfam" id="PF09746">
    <property type="entry name" value="Membralin"/>
    <property type="match status" value="1"/>
</dbReference>
<feature type="compositionally biased region" description="Low complexity" evidence="1">
    <location>
        <begin position="366"/>
        <end position="383"/>
    </location>
</feature>
<dbReference type="InterPro" id="IPR019144">
    <property type="entry name" value="Membralin"/>
</dbReference>
<feature type="compositionally biased region" description="Low complexity" evidence="1">
    <location>
        <begin position="1020"/>
        <end position="1030"/>
    </location>
</feature>
<proteinExistence type="predicted"/>
<protein>
    <recommendedName>
        <fullName evidence="3">Transcription factor CBF/NF-Y/archaeal histone domain-containing protein</fullName>
    </recommendedName>
</protein>
<keyword evidence="5" id="KW-1185">Reference proteome</keyword>
<feature type="compositionally biased region" description="Polar residues" evidence="1">
    <location>
        <begin position="136"/>
        <end position="146"/>
    </location>
</feature>
<reference evidence="4" key="1">
    <citation type="submission" date="2022-12" db="EMBL/GenBank/DDBJ databases">
        <title>Genome assemblies of Blomia tropicalis.</title>
        <authorList>
            <person name="Cui Y."/>
        </authorList>
    </citation>
    <scope>NUCLEOTIDE SEQUENCE</scope>
    <source>
        <tissue evidence="4">Adult mites</tissue>
    </source>
</reference>
<feature type="compositionally biased region" description="Low complexity" evidence="1">
    <location>
        <begin position="276"/>
        <end position="308"/>
    </location>
</feature>
<organism evidence="4 5">
    <name type="scientific">Blomia tropicalis</name>
    <name type="common">Mite</name>
    <dbReference type="NCBI Taxonomy" id="40697"/>
    <lineage>
        <taxon>Eukaryota</taxon>
        <taxon>Metazoa</taxon>
        <taxon>Ecdysozoa</taxon>
        <taxon>Arthropoda</taxon>
        <taxon>Chelicerata</taxon>
        <taxon>Arachnida</taxon>
        <taxon>Acari</taxon>
        <taxon>Acariformes</taxon>
        <taxon>Sarcoptiformes</taxon>
        <taxon>Astigmata</taxon>
        <taxon>Glycyphagoidea</taxon>
        <taxon>Echimyopodidae</taxon>
        <taxon>Blomia</taxon>
    </lineage>
</organism>
<evidence type="ECO:0000313" key="5">
    <source>
        <dbReference type="Proteomes" id="UP001142055"/>
    </source>
</evidence>
<keyword evidence="2" id="KW-0472">Membrane</keyword>